<gene>
    <name evidence="1" type="ORF">CHT98_28830</name>
</gene>
<organism evidence="1 2">
    <name type="scientific">Azospirillum brasilense</name>
    <dbReference type="NCBI Taxonomy" id="192"/>
    <lineage>
        <taxon>Bacteria</taxon>
        <taxon>Pseudomonadati</taxon>
        <taxon>Pseudomonadota</taxon>
        <taxon>Alphaproteobacteria</taxon>
        <taxon>Rhodospirillales</taxon>
        <taxon>Azospirillaceae</taxon>
        <taxon>Azospirillum</taxon>
    </lineage>
</organism>
<comment type="caution">
    <text evidence="1">The sequence shown here is derived from an EMBL/GenBank/DDBJ whole genome shotgun (WGS) entry which is preliminary data.</text>
</comment>
<reference evidence="1 2" key="1">
    <citation type="submission" date="2017-07" db="EMBL/GenBank/DDBJ databases">
        <title>Whole genome sequence of Azospirillum brasilense 2A1, a potential biofertilizer strain.</title>
        <authorList>
            <person name="Fontana C.A."/>
            <person name="Toffoli L.M."/>
            <person name="Salazar S.M."/>
            <person name="Puglisi E."/>
            <person name="Pedraza R."/>
            <person name="Bassi D."/>
            <person name="Cocconcelli P.S."/>
        </authorList>
    </citation>
    <scope>NUCLEOTIDE SEQUENCE [LARGE SCALE GENOMIC DNA]</scope>
    <source>
        <strain evidence="1 2">2A1</strain>
        <plasmid evidence="1">unnamed</plasmid>
    </source>
</reference>
<protein>
    <submittedName>
        <fullName evidence="1">NAD/NADP transhydrogenase alpha subunit-like protein</fullName>
    </submittedName>
</protein>
<accession>A0A235H6W6</accession>
<dbReference type="Proteomes" id="UP000215367">
    <property type="component" value="Unassembled WGS sequence"/>
</dbReference>
<evidence type="ECO:0000313" key="1">
    <source>
        <dbReference type="EMBL" id="OYD80915.1"/>
    </source>
</evidence>
<keyword evidence="1" id="KW-0614">Plasmid</keyword>
<proteinExistence type="predicted"/>
<dbReference type="EMBL" id="NOWT01000042">
    <property type="protein sequence ID" value="OYD80915.1"/>
    <property type="molecule type" value="Genomic_DNA"/>
</dbReference>
<evidence type="ECO:0000313" key="2">
    <source>
        <dbReference type="Proteomes" id="UP000215367"/>
    </source>
</evidence>
<dbReference type="AlphaFoldDB" id="A0A235H6W6"/>
<geneLocation type="plasmid" evidence="1">
    <name>unnamed</name>
</geneLocation>
<sequence>MGLPTAILHPSSSRHVVALTAGVGQTITVPNEAGSVLFNATGPFWVQYGGAAALPTGSDLTGGAPELAPQARRVEAGTVLGLVGVRVIPFV</sequence>
<name>A0A235H6W6_AZOBR</name>